<dbReference type="Proteomes" id="UP000805649">
    <property type="component" value="Unassembled WGS sequence"/>
</dbReference>
<organism evidence="1 2">
    <name type="scientific">Colletotrichum truncatum</name>
    <name type="common">Anthracnose fungus</name>
    <name type="synonym">Colletotrichum capsici</name>
    <dbReference type="NCBI Taxonomy" id="5467"/>
    <lineage>
        <taxon>Eukaryota</taxon>
        <taxon>Fungi</taxon>
        <taxon>Dikarya</taxon>
        <taxon>Ascomycota</taxon>
        <taxon>Pezizomycotina</taxon>
        <taxon>Sordariomycetes</taxon>
        <taxon>Hypocreomycetidae</taxon>
        <taxon>Glomerellales</taxon>
        <taxon>Glomerellaceae</taxon>
        <taxon>Colletotrichum</taxon>
        <taxon>Colletotrichum truncatum species complex</taxon>
    </lineage>
</organism>
<reference evidence="1 2" key="1">
    <citation type="journal article" date="2020" name="Phytopathology">
        <title>Genome Sequence Resources of Colletotrichum truncatum, C. plurivorum, C. musicola, and C. sojae: Four Species Pathogenic to Soybean (Glycine max).</title>
        <authorList>
            <person name="Rogerio F."/>
            <person name="Boufleur T.R."/>
            <person name="Ciampi-Guillardi M."/>
            <person name="Sukno S.A."/>
            <person name="Thon M.R."/>
            <person name="Massola Junior N.S."/>
            <person name="Baroncelli R."/>
        </authorList>
    </citation>
    <scope>NUCLEOTIDE SEQUENCE [LARGE SCALE GENOMIC DNA]</scope>
    <source>
        <strain evidence="1 2">CMES1059</strain>
    </source>
</reference>
<name>A0ACC3ZDV9_COLTU</name>
<evidence type="ECO:0000313" key="1">
    <source>
        <dbReference type="EMBL" id="KAL0942291.1"/>
    </source>
</evidence>
<proteinExistence type="predicted"/>
<comment type="caution">
    <text evidence="1">The sequence shown here is derived from an EMBL/GenBank/DDBJ whole genome shotgun (WGS) entry which is preliminary data.</text>
</comment>
<accession>A0ACC3ZDV9</accession>
<sequence length="580" mass="61607">MEKPTSSTSLPATTPEKSNHTDDISYSDGKSPNANKTQELTDDGEGEKREYLSGVRLWLLLASVTLVAFVMLLDMSIIVTAIPQITNDFHSLADVGWYGSAFLLAKHAHHPHISGSSPVPVANAVQYTFLAFLFVFEIGSAVCGSAQSSKAMIAGRVVAGLGASGIMNGALTIVSASAPRDKQPLMVGTMMGLSQMGIVCGPLVGGALTQGASWRWCFYINLPIGAIAAILFLSIRIPEHRSAETLSVQTSLKTVLSKLDLTGFVFFAGFAVMVELALSWGGSDFPWNSPTVIGLLCGGFVSLVIFAAWEHRVGDSAMIPASVARRHEVWSASIYLGFFSGALLCFSYYMPIYFQAVKGVSALMSGIYLLSGILPQLVMAILSGALIGKTGYYLPWALVSSAIMLVGAGLTTTLTVQATVAQWVMYQFVAGFGRGCGMQTPVIAIQNVLPAEKIPLGMSLVIFTQTFGGSLALTIAQFVFNSSLETAIPKFSPTVDAAAITHAGATGFASVVTPDQLPGVLRSYAYAIDRTFYVALGASAGSFLFAWGMGWRRIDRKKSSDTSQSQPATIDESRKKGNEV</sequence>
<dbReference type="EMBL" id="VUJX02000001">
    <property type="protein sequence ID" value="KAL0942291.1"/>
    <property type="molecule type" value="Genomic_DNA"/>
</dbReference>
<protein>
    <submittedName>
        <fullName evidence="1">Efflux pump</fullName>
    </submittedName>
</protein>
<evidence type="ECO:0000313" key="2">
    <source>
        <dbReference type="Proteomes" id="UP000805649"/>
    </source>
</evidence>
<keyword evidence="2" id="KW-1185">Reference proteome</keyword>
<gene>
    <name evidence="1" type="ORF">CTRU02_200177</name>
</gene>